<feature type="region of interest" description="Disordered" evidence="1">
    <location>
        <begin position="392"/>
        <end position="411"/>
    </location>
</feature>
<gene>
    <name evidence="4" type="ORF">H9L22_03515</name>
</gene>
<dbReference type="PANTHER" id="PTHR42834:SF1">
    <property type="entry name" value="ENDONUCLEASE_EXONUCLEASE_PHOSPHATASE FAMILY PROTEIN (AFU_ORTHOLOGUE AFUA_3G09210)"/>
    <property type="match status" value="1"/>
</dbReference>
<evidence type="ECO:0000313" key="5">
    <source>
        <dbReference type="Proteomes" id="UP000516117"/>
    </source>
</evidence>
<feature type="compositionally biased region" description="Pro residues" evidence="1">
    <location>
        <begin position="768"/>
        <end position="783"/>
    </location>
</feature>
<keyword evidence="5" id="KW-1185">Reference proteome</keyword>
<keyword evidence="4" id="KW-0540">Nuclease</keyword>
<accession>A0A7H0H7J1</accession>
<evidence type="ECO:0000259" key="3">
    <source>
        <dbReference type="PROSITE" id="PS51841"/>
    </source>
</evidence>
<dbReference type="SUPFAM" id="SSF56219">
    <property type="entry name" value="DNase I-like"/>
    <property type="match status" value="1"/>
</dbReference>
<evidence type="ECO:0000256" key="1">
    <source>
        <dbReference type="SAM" id="MobiDB-lite"/>
    </source>
</evidence>
<evidence type="ECO:0000313" key="4">
    <source>
        <dbReference type="EMBL" id="QNP56507.1"/>
    </source>
</evidence>
<dbReference type="NCBIfam" id="NF033681">
    <property type="entry name" value="ExeM_NucH_DNase"/>
    <property type="match status" value="1"/>
</dbReference>
<feature type="signal peptide" evidence="2">
    <location>
        <begin position="1"/>
        <end position="22"/>
    </location>
</feature>
<feature type="chain" id="PRO_5028808607" evidence="2">
    <location>
        <begin position="23"/>
        <end position="792"/>
    </location>
</feature>
<dbReference type="GO" id="GO:0004519">
    <property type="term" value="F:endonuclease activity"/>
    <property type="evidence" value="ECO:0007669"/>
    <property type="project" value="UniProtKB-KW"/>
</dbReference>
<feature type="region of interest" description="Disordered" evidence="1">
    <location>
        <begin position="760"/>
        <end position="792"/>
    </location>
</feature>
<keyword evidence="4" id="KW-0378">Hydrolase</keyword>
<name>A0A7H0H7J1_9ACTN</name>
<dbReference type="PROSITE" id="PS51841">
    <property type="entry name" value="LTD"/>
    <property type="match status" value="1"/>
</dbReference>
<protein>
    <submittedName>
        <fullName evidence="4">ExeM/NucH family extracellular endonuclease</fullName>
    </submittedName>
</protein>
<keyword evidence="4" id="KW-0255">Endonuclease</keyword>
<dbReference type="KEGG" id="tdf:H9L22_03515"/>
<feature type="domain" description="LTD" evidence="3">
    <location>
        <begin position="22"/>
        <end position="138"/>
    </location>
</feature>
<dbReference type="InterPro" id="IPR036691">
    <property type="entry name" value="Endo/exonu/phosph_ase_sf"/>
</dbReference>
<dbReference type="AlphaFoldDB" id="A0A7H0H7J1"/>
<dbReference type="EMBL" id="CP060789">
    <property type="protein sequence ID" value="QNP56507.1"/>
    <property type="molecule type" value="Genomic_DNA"/>
</dbReference>
<dbReference type="RefSeq" id="WP_187721612.1">
    <property type="nucleotide sequence ID" value="NZ_BAABBL010000015.1"/>
</dbReference>
<dbReference type="Pfam" id="PF00932">
    <property type="entry name" value="LTD"/>
    <property type="match status" value="1"/>
</dbReference>
<dbReference type="PANTHER" id="PTHR42834">
    <property type="entry name" value="ENDONUCLEASE/EXONUCLEASE/PHOSPHATASE FAMILY PROTEIN (AFU_ORTHOLOGUE AFUA_3G09210)"/>
    <property type="match status" value="1"/>
</dbReference>
<dbReference type="InterPro" id="IPR047971">
    <property type="entry name" value="ExeM-like"/>
</dbReference>
<organism evidence="4 5">
    <name type="scientific">Tessaracoccus defluvii</name>
    <dbReference type="NCBI Taxonomy" id="1285901"/>
    <lineage>
        <taxon>Bacteria</taxon>
        <taxon>Bacillati</taxon>
        <taxon>Actinomycetota</taxon>
        <taxon>Actinomycetes</taxon>
        <taxon>Propionibacteriales</taxon>
        <taxon>Propionibacteriaceae</taxon>
        <taxon>Tessaracoccus</taxon>
    </lineage>
</organism>
<dbReference type="Pfam" id="PF03372">
    <property type="entry name" value="Exo_endo_phos"/>
    <property type="match status" value="1"/>
</dbReference>
<dbReference type="CDD" id="cd04486">
    <property type="entry name" value="YhcR_OBF_like"/>
    <property type="match status" value="1"/>
</dbReference>
<reference evidence="4 5" key="1">
    <citation type="submission" date="2020-08" db="EMBL/GenBank/DDBJ databases">
        <title>Genome sequence of Tessaracoccus defluvii JCM 17540T.</title>
        <authorList>
            <person name="Hyun D.-W."/>
            <person name="Bae J.-W."/>
        </authorList>
    </citation>
    <scope>NUCLEOTIDE SEQUENCE [LARGE SCALE GENOMIC DNA]</scope>
    <source>
        <strain evidence="4 5">JCM 17540</strain>
    </source>
</reference>
<dbReference type="InterPro" id="IPR005135">
    <property type="entry name" value="Endo/exonuclease/phosphatase"/>
</dbReference>
<dbReference type="Gene3D" id="3.60.10.10">
    <property type="entry name" value="Endonuclease/exonuclease/phosphatase"/>
    <property type="match status" value="1"/>
</dbReference>
<sequence length="792" mass="82674">MMSRRALAVLTAAALPGGFALAAPSQASAAPTSLMFSVYIEGSSNNKALEVYNPTGASVDLSDYAVAVYSNGATSPSITIDMTGTLAAGGRWTLAHSLAATELVDAADALTSAGIWNGDDAIQLHRAGVVVDSFGQTGARPAGGWSGGGVATQDRSLVRSGCVVDTDPLNEFDPSAQWTGHPNNTFSVLGTFTCDGSTTPPTDPPTDPPVDPPSDVVAIGAVQGTADIAAMNGKTVTIEGVVTGDFQTGGLNGYFVQDGGDGDAATSDAIFVYAPGGADVAVGDFLRITGPVSEFGGQTQLRANAVVPATGTASVITPTAIGLPLTSPEARESMLVAFSEPLTILETFNFDRYGELVYGRSRQHNPTSVVEPGSAAADLLATNLANRILVDDGRTNQNPDPAIHPNGREFTRDNYFRAGDTVTDLTGILSHAFNTWRIQPTQGAHHAHTNPRPEVPAVGGDVTVASMNVLNYFTTLTSEDDSARGADNAAEFERQQSKIVAALAAMDADVVGLVEIENNGTAVENLVRALNSRVGGDVYAAINTGRLGDDAIIQALIYKKAVVAPVGDWAALDYQDGLNRPTLLQTFREIATGETFNVAVSHLKSKGSACEEPDQGDGAGNCNAVRLAAAKAMATWLAGDPTGQGEDRTLILGDLNSYTFEDPIDALVEAGFANLLHQFKGTAVYSYVFDGMTGYLDHALSSSPLTPYVTGAAAWNINADESDLFDYQLNFKSEGQQALWGNDPYRSSDHDPVLVGLLLTEPEEEVPPTKPTPSPTKPTPPVVRPGLPSTGR</sequence>
<dbReference type="Proteomes" id="UP000516117">
    <property type="component" value="Chromosome"/>
</dbReference>
<keyword evidence="2" id="KW-0732">Signal</keyword>
<dbReference type="CDD" id="cd10283">
    <property type="entry name" value="MnuA_DNase1-like"/>
    <property type="match status" value="1"/>
</dbReference>
<proteinExistence type="predicted"/>
<evidence type="ECO:0000256" key="2">
    <source>
        <dbReference type="SAM" id="SignalP"/>
    </source>
</evidence>
<dbReference type="InterPro" id="IPR001322">
    <property type="entry name" value="Lamin_tail_dom"/>
</dbReference>